<feature type="domain" description="Cytochrome c" evidence="5">
    <location>
        <begin position="12"/>
        <end position="132"/>
    </location>
</feature>
<evidence type="ECO:0000313" key="6">
    <source>
        <dbReference type="EMBL" id="QDU29105.1"/>
    </source>
</evidence>
<reference evidence="6 7" key="1">
    <citation type="submission" date="2019-02" db="EMBL/GenBank/DDBJ databases">
        <title>Deep-cultivation of Planctomycetes and their phenomic and genomic characterization uncovers novel biology.</title>
        <authorList>
            <person name="Wiegand S."/>
            <person name="Jogler M."/>
            <person name="Boedeker C."/>
            <person name="Pinto D."/>
            <person name="Vollmers J."/>
            <person name="Rivas-Marin E."/>
            <person name="Kohn T."/>
            <person name="Peeters S.H."/>
            <person name="Heuer A."/>
            <person name="Rast P."/>
            <person name="Oberbeckmann S."/>
            <person name="Bunk B."/>
            <person name="Jeske O."/>
            <person name="Meyerdierks A."/>
            <person name="Storesund J.E."/>
            <person name="Kallscheuer N."/>
            <person name="Luecker S."/>
            <person name="Lage O.M."/>
            <person name="Pohl T."/>
            <person name="Merkel B.J."/>
            <person name="Hornburger P."/>
            <person name="Mueller R.-W."/>
            <person name="Bruemmer F."/>
            <person name="Labrenz M."/>
            <person name="Spormann A.M."/>
            <person name="Op den Camp H."/>
            <person name="Overmann J."/>
            <person name="Amann R."/>
            <person name="Jetten M.S.M."/>
            <person name="Mascher T."/>
            <person name="Medema M.H."/>
            <person name="Devos D.P."/>
            <person name="Kaster A.-K."/>
            <person name="Ovreas L."/>
            <person name="Rohde M."/>
            <person name="Galperin M.Y."/>
            <person name="Jogler C."/>
        </authorList>
    </citation>
    <scope>NUCLEOTIDE SEQUENCE [LARGE SCALE GENOMIC DNA]</scope>
    <source>
        <strain evidence="6 7">ETA_A8</strain>
    </source>
</reference>
<dbReference type="Pfam" id="PF07635">
    <property type="entry name" value="PSCyt1"/>
    <property type="match status" value="1"/>
</dbReference>
<dbReference type="SUPFAM" id="SSF49785">
    <property type="entry name" value="Galactose-binding domain-like"/>
    <property type="match status" value="1"/>
</dbReference>
<evidence type="ECO:0000313" key="7">
    <source>
        <dbReference type="Proteomes" id="UP000315017"/>
    </source>
</evidence>
<dbReference type="PROSITE" id="PS51007">
    <property type="entry name" value="CYTC"/>
    <property type="match status" value="1"/>
</dbReference>
<dbReference type="InterPro" id="IPR011429">
    <property type="entry name" value="Cyt_c_Planctomycete-type"/>
</dbReference>
<protein>
    <submittedName>
        <fullName evidence="6">Planctomycete cytochrome C</fullName>
    </submittedName>
</protein>
<proteinExistence type="predicted"/>
<dbReference type="GO" id="GO:0046872">
    <property type="term" value="F:metal ion binding"/>
    <property type="evidence" value="ECO:0007669"/>
    <property type="project" value="UniProtKB-KW"/>
</dbReference>
<accession>A0A517YFT0</accession>
<name>A0A517YFT0_9BACT</name>
<evidence type="ECO:0000256" key="2">
    <source>
        <dbReference type="ARBA" id="ARBA00022723"/>
    </source>
</evidence>
<dbReference type="GO" id="GO:0020037">
    <property type="term" value="F:heme binding"/>
    <property type="evidence" value="ECO:0007669"/>
    <property type="project" value="InterPro"/>
</dbReference>
<dbReference type="InterPro" id="IPR011444">
    <property type="entry name" value="DUF1549"/>
</dbReference>
<dbReference type="InterPro" id="IPR036909">
    <property type="entry name" value="Cyt_c-like_dom_sf"/>
</dbReference>
<dbReference type="Pfam" id="PF07587">
    <property type="entry name" value="PSD1"/>
    <property type="match status" value="1"/>
</dbReference>
<evidence type="ECO:0000256" key="1">
    <source>
        <dbReference type="ARBA" id="ARBA00022617"/>
    </source>
</evidence>
<sequence length="983" mass="109363">MRRTLHFPRILLSLLGGTLLFVTMGLIVRAAEVTQQAQLTQFTNSIGPVLAAKCVSCHRADNLKGNFDLTTREGMLRGGDSGPALIPGKPTDSPLYARSIPANGQPPEMPEKGETLTEKEAIALKEWIAAGAAWPEKLVLKEKAKADGSFWSFQPIAKVSPPEVLNSSPAWRVNPIDAFLAHKLQERGLTPNKPADARTFIRRATFDLLGLPPTPAEVTSFARECAETAANPQGGLPDAAVERLIDRLLARLQYGERWGRHWLDVIRFGESRGYERNEIITNLWPFRDYIIRSFNEDKPFDRLILEHLAGDVIGKDQPEVEIGSAFLVAGPYDDVGNQDAVQAAQIRADQMDEMIRATSEAFLGLSVGCARCHDHKFDPLKAKDYYALYATFAGTVHGPREVASASARQERVTKLQPLQTERTKLVAERNTHQQALSARAKQSEAEAAKMWTRPRLSRYGTEERFDATDAKFIRLTVEGTDSKDGKPAQFRLDEFEVWTDEPTPRNVALSTAGATATGPSRDAKDFAGAYSAALVNDGKFGERWFAAGEQLVIALSKAERVNRVFFSSDRTRALGEDHPLTVFVGDYRIETSADGKEWTQVASSDDRAPPTDLRKQARLMKLVTTAEDVAQTAKFNADLAALDTEIAKYPPLPVWWIGTHKAINAPQHVFVGGNPQRKGDEVLPASLEVLAQLPSAYQLDAKQDEGTRRLALAKWLTAADNPLTPRVLANRVWQYHFGTGLVDTPSDFGYLGSRPTHPELLDWLATELQRTGWQLKPLHRQIMLSQAYRQSGEWHAAAAEVDADSRLLWRFPPRRLTAEEIRDTLLHFAGKLDLTMGGPGFRLYEYQQDNVATYVPLDVYGPETYRRTIYHHNARAARVDLLTDFDCPDPAFAEARRASTTTPLQALTLMNHSFSNEMTRLLAERLQKDSPPVASQVNQAFELAYARGPSERERTAGIKLIEAHGLRAFCRAILNSNELIHIN</sequence>
<keyword evidence="2 4" id="KW-0479">Metal-binding</keyword>
<organism evidence="6 7">
    <name type="scientific">Anatilimnocola aggregata</name>
    <dbReference type="NCBI Taxonomy" id="2528021"/>
    <lineage>
        <taxon>Bacteria</taxon>
        <taxon>Pseudomonadati</taxon>
        <taxon>Planctomycetota</taxon>
        <taxon>Planctomycetia</taxon>
        <taxon>Pirellulales</taxon>
        <taxon>Pirellulaceae</taxon>
        <taxon>Anatilimnocola</taxon>
    </lineage>
</organism>
<dbReference type="RefSeq" id="WP_202921127.1">
    <property type="nucleotide sequence ID" value="NZ_CP036274.1"/>
</dbReference>
<keyword evidence="7" id="KW-1185">Reference proteome</keyword>
<dbReference type="InterPro" id="IPR022655">
    <property type="entry name" value="DUF1553"/>
</dbReference>
<dbReference type="SUPFAM" id="SSF46626">
    <property type="entry name" value="Cytochrome c"/>
    <property type="match status" value="1"/>
</dbReference>
<dbReference type="KEGG" id="aagg:ETAA8_42120"/>
<keyword evidence="1 4" id="KW-0349">Heme</keyword>
<dbReference type="Pfam" id="PF07583">
    <property type="entry name" value="PSCyt2"/>
    <property type="match status" value="1"/>
</dbReference>
<dbReference type="AlphaFoldDB" id="A0A517YFT0"/>
<dbReference type="Proteomes" id="UP000315017">
    <property type="component" value="Chromosome"/>
</dbReference>
<evidence type="ECO:0000256" key="4">
    <source>
        <dbReference type="PROSITE-ProRule" id="PRU00433"/>
    </source>
</evidence>
<gene>
    <name evidence="6" type="ORF">ETAA8_42120</name>
</gene>
<evidence type="ECO:0000259" key="5">
    <source>
        <dbReference type="PROSITE" id="PS51007"/>
    </source>
</evidence>
<dbReference type="EMBL" id="CP036274">
    <property type="protein sequence ID" value="QDU29105.1"/>
    <property type="molecule type" value="Genomic_DNA"/>
</dbReference>
<dbReference type="PANTHER" id="PTHR35889">
    <property type="entry name" value="CYCLOINULO-OLIGOSACCHARIDE FRUCTANOTRANSFERASE-RELATED"/>
    <property type="match status" value="1"/>
</dbReference>
<dbReference type="InterPro" id="IPR009056">
    <property type="entry name" value="Cyt_c-like_dom"/>
</dbReference>
<dbReference type="Gene3D" id="2.60.120.260">
    <property type="entry name" value="Galactose-binding domain-like"/>
    <property type="match status" value="1"/>
</dbReference>
<evidence type="ECO:0000256" key="3">
    <source>
        <dbReference type="ARBA" id="ARBA00023004"/>
    </source>
</evidence>
<dbReference type="PANTHER" id="PTHR35889:SF3">
    <property type="entry name" value="F-BOX DOMAIN-CONTAINING PROTEIN"/>
    <property type="match status" value="1"/>
</dbReference>
<dbReference type="GO" id="GO:0009055">
    <property type="term" value="F:electron transfer activity"/>
    <property type="evidence" value="ECO:0007669"/>
    <property type="project" value="InterPro"/>
</dbReference>
<dbReference type="InterPro" id="IPR008979">
    <property type="entry name" value="Galactose-bd-like_sf"/>
</dbReference>
<keyword evidence="3 4" id="KW-0408">Iron</keyword>